<dbReference type="InterPro" id="IPR036188">
    <property type="entry name" value="FAD/NAD-bd_sf"/>
</dbReference>
<evidence type="ECO:0000256" key="5">
    <source>
        <dbReference type="SAM" id="Phobius"/>
    </source>
</evidence>
<dbReference type="Gene3D" id="3.50.50.60">
    <property type="entry name" value="FAD/NAD(P)-binding domain"/>
    <property type="match status" value="2"/>
</dbReference>
<keyword evidence="5" id="KW-0472">Membrane</keyword>
<keyword evidence="3" id="KW-0274">FAD</keyword>
<keyword evidence="4" id="KW-0560">Oxidoreductase</keyword>
<comment type="similarity">
    <text evidence="1">Belongs to the FAD-binding monooxygenase family.</text>
</comment>
<sequence length="575" mass="65079">MLLPSIQPRISLCSSSESNLHLIFVDSNFTTLQIMSAPALDEEERSIVIVGAGFAGIAIAIKLKGAGFKNFKIIEKADDVGGTWRDNTYPGCTSDISIHYYTLSTDLRSDWNRTCETQPSIQAYIKKLFKKYELESHTCFNSRLLSAKWAPSLQGYEIVIENSKRNHRNTIFANILVSAHGLLHIPKLPAIPGLNDFTGKVMHTAQWDRSVELRQKRVAVIGSGGSGTQVVAKISQLPHTEVVHFIHSPNWILPASIVTIHRLWKWIFGHVPFVMRLYRWTLFWIFEFLYLLIFKHRITRNPLRKLAEYFKTSQSPKEFHSFLVPSYPLGCRRIVFDDGYLASLNQENVSLCNGGEIVSAVPHGLVTKNGNVQHFDVIVCATGFETVQFPYELRGVRSTIQEYYDAKDGPEAYLGTTVPGFPNFYMLNGPNTATGYTSVLFFCETEVNYIMKLIQPVLQNRVSSFEVTQEANDIYNKKLQKMLDGTIFTFCGSWYRVGSNGKNISIFPGSALTFWYWCRNANWDHYKVGGPTSSRKAAEPKLSMMWSKSVTVYVVLGLVVTAWTSWVLHDVASQQ</sequence>
<evidence type="ECO:0000313" key="6">
    <source>
        <dbReference type="EMBL" id="KAF4613784.1"/>
    </source>
</evidence>
<evidence type="ECO:0000313" key="7">
    <source>
        <dbReference type="Proteomes" id="UP000521872"/>
    </source>
</evidence>
<dbReference type="InterPro" id="IPR051209">
    <property type="entry name" value="FAD-bind_Monooxygenase_sf"/>
</dbReference>
<dbReference type="PANTHER" id="PTHR42877">
    <property type="entry name" value="L-ORNITHINE N(5)-MONOOXYGENASE-RELATED"/>
    <property type="match status" value="1"/>
</dbReference>
<dbReference type="GO" id="GO:0050661">
    <property type="term" value="F:NADP binding"/>
    <property type="evidence" value="ECO:0007669"/>
    <property type="project" value="InterPro"/>
</dbReference>
<dbReference type="GO" id="GO:0004499">
    <property type="term" value="F:N,N-dimethylaniline monooxygenase activity"/>
    <property type="evidence" value="ECO:0007669"/>
    <property type="project" value="InterPro"/>
</dbReference>
<name>A0A8H4VMZ6_9AGAR</name>
<feature type="transmembrane region" description="Helical" evidence="5">
    <location>
        <begin position="277"/>
        <end position="294"/>
    </location>
</feature>
<keyword evidence="7" id="KW-1185">Reference proteome</keyword>
<evidence type="ECO:0008006" key="8">
    <source>
        <dbReference type="Google" id="ProtNLM"/>
    </source>
</evidence>
<evidence type="ECO:0000256" key="4">
    <source>
        <dbReference type="ARBA" id="ARBA00023002"/>
    </source>
</evidence>
<protein>
    <recommendedName>
        <fullName evidence="8">Flavin-containing monooxygenase</fullName>
    </recommendedName>
</protein>
<keyword evidence="5" id="KW-1133">Transmembrane helix</keyword>
<dbReference type="AlphaFoldDB" id="A0A8H4VMZ6"/>
<gene>
    <name evidence="6" type="ORF">D9613_007480</name>
</gene>
<dbReference type="GO" id="GO:0050660">
    <property type="term" value="F:flavin adenine dinucleotide binding"/>
    <property type="evidence" value="ECO:0007669"/>
    <property type="project" value="InterPro"/>
</dbReference>
<evidence type="ECO:0000256" key="2">
    <source>
        <dbReference type="ARBA" id="ARBA00022630"/>
    </source>
</evidence>
<reference evidence="6 7" key="1">
    <citation type="submission" date="2019-12" db="EMBL/GenBank/DDBJ databases">
        <authorList>
            <person name="Floudas D."/>
            <person name="Bentzer J."/>
            <person name="Ahren D."/>
            <person name="Johansson T."/>
            <person name="Persson P."/>
            <person name="Tunlid A."/>
        </authorList>
    </citation>
    <scope>NUCLEOTIDE SEQUENCE [LARGE SCALE GENOMIC DNA]</scope>
    <source>
        <strain evidence="6 7">CBS 102.39</strain>
    </source>
</reference>
<dbReference type="Proteomes" id="UP000521872">
    <property type="component" value="Unassembled WGS sequence"/>
</dbReference>
<feature type="transmembrane region" description="Helical" evidence="5">
    <location>
        <begin position="550"/>
        <end position="569"/>
    </location>
</feature>
<dbReference type="Pfam" id="PF00743">
    <property type="entry name" value="FMO-like"/>
    <property type="match status" value="1"/>
</dbReference>
<keyword evidence="5" id="KW-0812">Transmembrane</keyword>
<dbReference type="InterPro" id="IPR020946">
    <property type="entry name" value="Flavin_mOase-like"/>
</dbReference>
<comment type="caution">
    <text evidence="6">The sequence shown here is derived from an EMBL/GenBank/DDBJ whole genome shotgun (WGS) entry which is preliminary data.</text>
</comment>
<proteinExistence type="inferred from homology"/>
<keyword evidence="2" id="KW-0285">Flavoprotein</keyword>
<organism evidence="6 7">
    <name type="scientific">Agrocybe pediades</name>
    <dbReference type="NCBI Taxonomy" id="84607"/>
    <lineage>
        <taxon>Eukaryota</taxon>
        <taxon>Fungi</taxon>
        <taxon>Dikarya</taxon>
        <taxon>Basidiomycota</taxon>
        <taxon>Agaricomycotina</taxon>
        <taxon>Agaricomycetes</taxon>
        <taxon>Agaricomycetidae</taxon>
        <taxon>Agaricales</taxon>
        <taxon>Agaricineae</taxon>
        <taxon>Strophariaceae</taxon>
        <taxon>Agrocybe</taxon>
    </lineage>
</organism>
<evidence type="ECO:0000256" key="3">
    <source>
        <dbReference type="ARBA" id="ARBA00022827"/>
    </source>
</evidence>
<dbReference type="PANTHER" id="PTHR42877:SF4">
    <property type="entry name" value="FAD_NAD(P)-BINDING DOMAIN-CONTAINING PROTEIN-RELATED"/>
    <property type="match status" value="1"/>
</dbReference>
<dbReference type="PRINTS" id="PR00469">
    <property type="entry name" value="PNDRDTASEII"/>
</dbReference>
<accession>A0A8H4VMZ6</accession>
<evidence type="ECO:0000256" key="1">
    <source>
        <dbReference type="ARBA" id="ARBA00010139"/>
    </source>
</evidence>
<dbReference type="SUPFAM" id="SSF51905">
    <property type="entry name" value="FAD/NAD(P)-binding domain"/>
    <property type="match status" value="1"/>
</dbReference>
<dbReference type="EMBL" id="JAACJL010000045">
    <property type="protein sequence ID" value="KAF4613784.1"/>
    <property type="molecule type" value="Genomic_DNA"/>
</dbReference>